<keyword evidence="3" id="KW-1185">Reference proteome</keyword>
<gene>
    <name evidence="2" type="ORF">X975_08155</name>
</gene>
<reference evidence="2 3" key="1">
    <citation type="submission" date="2013-11" db="EMBL/GenBank/DDBJ databases">
        <title>Genome sequencing of Stegodyphus mimosarum.</title>
        <authorList>
            <person name="Bechsgaard J."/>
        </authorList>
    </citation>
    <scope>NUCLEOTIDE SEQUENCE [LARGE SCALE GENOMIC DNA]</scope>
</reference>
<dbReference type="OrthoDB" id="691673at2759"/>
<dbReference type="AlphaFoldDB" id="A0A087T3P1"/>
<dbReference type="Proteomes" id="UP000054359">
    <property type="component" value="Unassembled WGS sequence"/>
</dbReference>
<name>A0A087T3P1_STEMI</name>
<evidence type="ECO:0000259" key="1">
    <source>
        <dbReference type="Pfam" id="PF13837"/>
    </source>
</evidence>
<sequence>MPLPLWGRANGEISHTALLDCAVHLILVSNMADMQLTARWTVSETVALIDVCGCDSIPPKIDGTVQDTDIYKQVQTRLSDAGYFRNIIEIKTKVKALRRTYQFQRDKG</sequence>
<evidence type="ECO:0000313" key="3">
    <source>
        <dbReference type="Proteomes" id="UP000054359"/>
    </source>
</evidence>
<dbReference type="InterPro" id="IPR044822">
    <property type="entry name" value="Myb_DNA-bind_4"/>
</dbReference>
<accession>A0A087T3P1</accession>
<dbReference type="Pfam" id="PF13837">
    <property type="entry name" value="Myb_DNA-bind_4"/>
    <property type="match status" value="1"/>
</dbReference>
<evidence type="ECO:0000313" key="2">
    <source>
        <dbReference type="EMBL" id="KFM59730.1"/>
    </source>
</evidence>
<protein>
    <recommendedName>
        <fullName evidence="1">Myb/SANT-like DNA-binding domain-containing protein</fullName>
    </recommendedName>
</protein>
<dbReference type="EMBL" id="KK113260">
    <property type="protein sequence ID" value="KFM59730.1"/>
    <property type="molecule type" value="Genomic_DNA"/>
</dbReference>
<feature type="non-terminal residue" evidence="2">
    <location>
        <position position="108"/>
    </location>
</feature>
<proteinExistence type="predicted"/>
<dbReference type="Gene3D" id="1.10.10.60">
    <property type="entry name" value="Homeodomain-like"/>
    <property type="match status" value="1"/>
</dbReference>
<organism evidence="2 3">
    <name type="scientific">Stegodyphus mimosarum</name>
    <name type="common">African social velvet spider</name>
    <dbReference type="NCBI Taxonomy" id="407821"/>
    <lineage>
        <taxon>Eukaryota</taxon>
        <taxon>Metazoa</taxon>
        <taxon>Ecdysozoa</taxon>
        <taxon>Arthropoda</taxon>
        <taxon>Chelicerata</taxon>
        <taxon>Arachnida</taxon>
        <taxon>Araneae</taxon>
        <taxon>Araneomorphae</taxon>
        <taxon>Entelegynae</taxon>
        <taxon>Eresoidea</taxon>
        <taxon>Eresidae</taxon>
        <taxon>Stegodyphus</taxon>
    </lineage>
</organism>
<feature type="domain" description="Myb/SANT-like DNA-binding" evidence="1">
    <location>
        <begin position="39"/>
        <end position="103"/>
    </location>
</feature>